<keyword evidence="6" id="KW-0472">Membrane</keyword>
<reference evidence="9" key="1">
    <citation type="journal article" date="2008" name="Nature">
        <title>The amphioxus genome and the evolution of the chordate karyotype.</title>
        <authorList>
            <consortium name="US DOE Joint Genome Institute (JGI-PGF)"/>
            <person name="Putnam N.H."/>
            <person name="Butts T."/>
            <person name="Ferrier D.E.K."/>
            <person name="Furlong R.F."/>
            <person name="Hellsten U."/>
            <person name="Kawashima T."/>
            <person name="Robinson-Rechavi M."/>
            <person name="Shoguchi E."/>
            <person name="Terry A."/>
            <person name="Yu J.-K."/>
            <person name="Benito-Gutierrez E.L."/>
            <person name="Dubchak I."/>
            <person name="Garcia-Fernandez J."/>
            <person name="Gibson-Brown J.J."/>
            <person name="Grigoriev I.V."/>
            <person name="Horton A.C."/>
            <person name="de Jong P.J."/>
            <person name="Jurka J."/>
            <person name="Kapitonov V.V."/>
            <person name="Kohara Y."/>
            <person name="Kuroki Y."/>
            <person name="Lindquist E."/>
            <person name="Lucas S."/>
            <person name="Osoegawa K."/>
            <person name="Pennacchio L.A."/>
            <person name="Salamov A.A."/>
            <person name="Satou Y."/>
            <person name="Sauka-Spengler T."/>
            <person name="Schmutz J."/>
            <person name="Shin-I T."/>
            <person name="Toyoda A."/>
            <person name="Bronner-Fraser M."/>
            <person name="Fujiyama A."/>
            <person name="Holland L.Z."/>
            <person name="Holland P.W.H."/>
            <person name="Satoh N."/>
            <person name="Rokhsar D.S."/>
        </authorList>
    </citation>
    <scope>NUCLEOTIDE SEQUENCE [LARGE SCALE GENOMIC DNA]</scope>
    <source>
        <strain evidence="9">S238N-H82</strain>
        <tissue evidence="9">Testes</tissue>
    </source>
</reference>
<dbReference type="Pfam" id="PF07645">
    <property type="entry name" value="EGF_CA"/>
    <property type="match status" value="1"/>
</dbReference>
<accession>C3YHT2</accession>
<dbReference type="InParanoid" id="C3YHT2"/>
<dbReference type="InterPro" id="IPR016187">
    <property type="entry name" value="CTDL_fold"/>
</dbReference>
<evidence type="ECO:0000256" key="1">
    <source>
        <dbReference type="ARBA" id="ARBA00022536"/>
    </source>
</evidence>
<dbReference type="PROSITE" id="PS01187">
    <property type="entry name" value="EGF_CA"/>
    <property type="match status" value="1"/>
</dbReference>
<dbReference type="CDD" id="cd00054">
    <property type="entry name" value="EGF_CA"/>
    <property type="match status" value="2"/>
</dbReference>
<feature type="disulfide bond" evidence="4">
    <location>
        <begin position="887"/>
        <end position="896"/>
    </location>
</feature>
<dbReference type="PROSITE" id="PS50041">
    <property type="entry name" value="C_TYPE_LECTIN_2"/>
    <property type="match status" value="1"/>
</dbReference>
<dbReference type="Gene3D" id="3.10.100.10">
    <property type="entry name" value="Mannose-Binding Protein A, subunit A"/>
    <property type="match status" value="1"/>
</dbReference>
<dbReference type="InterPro" id="IPR009030">
    <property type="entry name" value="Growth_fac_rcpt_cys_sf"/>
</dbReference>
<evidence type="ECO:0000256" key="2">
    <source>
        <dbReference type="ARBA" id="ARBA00022737"/>
    </source>
</evidence>
<dbReference type="InterPro" id="IPR049883">
    <property type="entry name" value="NOTCH1_EGF-like"/>
</dbReference>
<comment type="caution">
    <text evidence="4">Lacks conserved residue(s) required for the propagation of feature annotation.</text>
</comment>
<evidence type="ECO:0000259" key="8">
    <source>
        <dbReference type="PROSITE" id="PS50041"/>
    </source>
</evidence>
<feature type="compositionally biased region" description="Polar residues" evidence="5">
    <location>
        <begin position="236"/>
        <end position="248"/>
    </location>
</feature>
<evidence type="ECO:0000256" key="3">
    <source>
        <dbReference type="ARBA" id="ARBA00023157"/>
    </source>
</evidence>
<dbReference type="InterPro" id="IPR001304">
    <property type="entry name" value="C-type_lectin-like"/>
</dbReference>
<dbReference type="FunFam" id="2.10.25.10:FF:000901">
    <property type="entry name" value="Uncharacterized protein"/>
    <property type="match status" value="1"/>
</dbReference>
<feature type="transmembrane region" description="Helical" evidence="6">
    <location>
        <begin position="764"/>
        <end position="785"/>
    </location>
</feature>
<feature type="domain" description="EGF-like" evidence="7">
    <location>
        <begin position="860"/>
        <end position="897"/>
    </location>
</feature>
<dbReference type="AlphaFoldDB" id="C3YHT2"/>
<dbReference type="PANTHER" id="PTHR12916:SF13">
    <property type="entry name" value="SUSHI, VON WILLEBRAND FACTOR TYPE A, EGF AND PENTRAXIN DOMAIN-CONTAINING PROTEIN 1-LIKE"/>
    <property type="match status" value="1"/>
</dbReference>
<dbReference type="Pfam" id="PF00008">
    <property type="entry name" value="EGF"/>
    <property type="match status" value="1"/>
</dbReference>
<feature type="disulfide bond" evidence="4">
    <location>
        <begin position="903"/>
        <end position="913"/>
    </location>
</feature>
<dbReference type="CDD" id="cd00037">
    <property type="entry name" value="CLECT"/>
    <property type="match status" value="1"/>
</dbReference>
<name>C3YHT2_BRAFL</name>
<dbReference type="PROSITE" id="PS01186">
    <property type="entry name" value="EGF_2"/>
    <property type="match status" value="2"/>
</dbReference>
<feature type="region of interest" description="Disordered" evidence="5">
    <location>
        <begin position="428"/>
        <end position="752"/>
    </location>
</feature>
<dbReference type="InterPro" id="IPR001881">
    <property type="entry name" value="EGF-like_Ca-bd_dom"/>
</dbReference>
<evidence type="ECO:0000256" key="4">
    <source>
        <dbReference type="PROSITE-ProRule" id="PRU00076"/>
    </source>
</evidence>
<evidence type="ECO:0000256" key="5">
    <source>
        <dbReference type="SAM" id="MobiDB-lite"/>
    </source>
</evidence>
<feature type="compositionally biased region" description="Pro residues" evidence="5">
    <location>
        <begin position="51"/>
        <end position="62"/>
    </location>
</feature>
<evidence type="ECO:0000256" key="6">
    <source>
        <dbReference type="SAM" id="Phobius"/>
    </source>
</evidence>
<feature type="compositionally biased region" description="Basic and acidic residues" evidence="5">
    <location>
        <begin position="302"/>
        <end position="311"/>
    </location>
</feature>
<dbReference type="PANTHER" id="PTHR12916">
    <property type="entry name" value="CYTOCHROME C OXIDASE POLYPEPTIDE VIC-2"/>
    <property type="match status" value="1"/>
</dbReference>
<feature type="compositionally biased region" description="Basic and acidic residues" evidence="5">
    <location>
        <begin position="579"/>
        <end position="592"/>
    </location>
</feature>
<organism>
    <name type="scientific">Branchiostoma floridae</name>
    <name type="common">Florida lancelet</name>
    <name type="synonym">Amphioxus</name>
    <dbReference type="NCBI Taxonomy" id="7739"/>
    <lineage>
        <taxon>Eukaryota</taxon>
        <taxon>Metazoa</taxon>
        <taxon>Chordata</taxon>
        <taxon>Cephalochordata</taxon>
        <taxon>Leptocardii</taxon>
        <taxon>Amphioxiformes</taxon>
        <taxon>Branchiostomatidae</taxon>
        <taxon>Branchiostoma</taxon>
    </lineage>
</organism>
<dbReference type="SMART" id="SM00034">
    <property type="entry name" value="CLECT"/>
    <property type="match status" value="1"/>
</dbReference>
<feature type="region of interest" description="Disordered" evidence="5">
    <location>
        <begin position="35"/>
        <end position="112"/>
    </location>
</feature>
<dbReference type="InterPro" id="IPR016186">
    <property type="entry name" value="C-type_lectin-like/link_sf"/>
</dbReference>
<keyword evidence="6" id="KW-0812">Transmembrane</keyword>
<gene>
    <name evidence="9" type="ORF">BRAFLDRAFT_71652</name>
</gene>
<feature type="compositionally biased region" description="Basic and acidic residues" evidence="5">
    <location>
        <begin position="37"/>
        <end position="46"/>
    </location>
</feature>
<keyword evidence="1 4" id="KW-0245">EGF-like domain</keyword>
<feature type="domain" description="EGF-like" evidence="7">
    <location>
        <begin position="899"/>
        <end position="934"/>
    </location>
</feature>
<evidence type="ECO:0000259" key="7">
    <source>
        <dbReference type="PROSITE" id="PS50026"/>
    </source>
</evidence>
<feature type="compositionally biased region" description="Basic and acidic residues" evidence="5">
    <location>
        <begin position="545"/>
        <end position="568"/>
    </location>
</feature>
<dbReference type="GO" id="GO:0005509">
    <property type="term" value="F:calcium ion binding"/>
    <property type="evidence" value="ECO:0007669"/>
    <property type="project" value="InterPro"/>
</dbReference>
<feature type="compositionally biased region" description="Basic and acidic residues" evidence="5">
    <location>
        <begin position="606"/>
        <end position="626"/>
    </location>
</feature>
<feature type="compositionally biased region" description="Basic and acidic residues" evidence="5">
    <location>
        <begin position="731"/>
        <end position="748"/>
    </location>
</feature>
<dbReference type="SUPFAM" id="SSF57184">
    <property type="entry name" value="Growth factor receptor domain"/>
    <property type="match status" value="1"/>
</dbReference>
<feature type="compositionally biased region" description="Basic and acidic residues" evidence="5">
    <location>
        <begin position="500"/>
        <end position="537"/>
    </location>
</feature>
<feature type="compositionally biased region" description="Basic and acidic residues" evidence="5">
    <location>
        <begin position="64"/>
        <end position="73"/>
    </location>
</feature>
<dbReference type="SUPFAM" id="SSF56436">
    <property type="entry name" value="C-type lectin-like"/>
    <property type="match status" value="1"/>
</dbReference>
<dbReference type="EMBL" id="GG666514">
    <property type="protein sequence ID" value="EEN60069.1"/>
    <property type="molecule type" value="Genomic_DNA"/>
</dbReference>
<evidence type="ECO:0000313" key="9">
    <source>
        <dbReference type="EMBL" id="EEN60069.1"/>
    </source>
</evidence>
<dbReference type="PROSITE" id="PS00010">
    <property type="entry name" value="ASX_HYDROXYL"/>
    <property type="match status" value="2"/>
</dbReference>
<proteinExistence type="predicted"/>
<dbReference type="PROSITE" id="PS50026">
    <property type="entry name" value="EGF_3"/>
    <property type="match status" value="2"/>
</dbReference>
<feature type="region of interest" description="Disordered" evidence="5">
    <location>
        <begin position="1"/>
        <end position="22"/>
    </location>
</feature>
<dbReference type="SMART" id="SM00181">
    <property type="entry name" value="EGF"/>
    <property type="match status" value="2"/>
</dbReference>
<sequence length="1032" mass="113769">MKNWKALGSRLPLAKETPRGHHAEVEVYNARLSTKQQEVEHVHAGDRNAPPTLPPRNLPPAKPEAADSGDKRSITTLGSWPLKQDNDDGRKNVSPTLGKCHSLETGGKEKMDGRNDELVRKCKDVNPAGEKIFALGSWPLKQTNELVDHENAPPTLPTRESHSLDTGGNENDQEDGNNDDLDRKYEDVDPAGDSIFAQSSSPPKQDDVDADGTNLPSPLPTKKSDNTDPCGDKTFVPSSQFQHGSSTELAPGHGTKMKGRTTEQPTDKVWKKYEDAELDSSGVDVVLGSGLKRAVPDLPPPRNRDIEEHSPGRRRKMAARSTEFSREKVLQRYEEVDLQSSGVDVVLGSGLKRAVPDLPPPRKRHIEVYNESKENKEDKVVGLEHGGNSVPSPRHFDMGDHRFVWSEHSDQSYCDTYFSPDCAYSIKPNKNPKHNYTETEVYNSSQEEKSEVLEDKNVKESSSGLRKQEMDVNNEEMGRKYEDVDPHGESIFALPSGLKSNEHSPRHLPKKDVHDSRPSSKKQHVEDVPAPLPDKKPSLRHHAMGGKEKEQLDGSGEEPNRKHEDTDPHGYGIFASSPETKKQCGEYTDGRDTPPPMPARNAHHLTMKDKEKDQKDEENRKYEYTDPHGYSIFASGPGSKKQCTEDTDGRNMPPPLPGRKYETVDPAGESIFGFAPGLKRTALGQHPTARPYPRQESRSDTSRTSRDTSRDGENDTPGFCDRVRGASRRGGVREMQADSDSETERASARSDCGGLWTEGKSSSLFWLLLGCGVVVTAAAVIAAVLGPRLMAVRTESISKTQFGAHLKHPGTPVLIMVSNNSTSHSSPFGSSSTGTFGDNHKGLKVEALPTTTVALPLNTDINECTRTRTPCQHGRCVNQDGGYTCTCSPGWTGQNCNQEIDDCTKNPCQHGHCVNQDGGYKCTCSPGWTGQNCQQARGFLGRHHAWIGLTRGPDGQFRWADGSILAYTNWSPGQPNNDQTLAFGKGEGCGVMHSKTGRSTSILFFWQDAVRRGEWNDQQCSHSLPFVCKRPK</sequence>
<feature type="disulfide bond" evidence="4">
    <location>
        <begin position="924"/>
        <end position="933"/>
    </location>
</feature>
<feature type="region of interest" description="Disordered" evidence="5">
    <location>
        <begin position="292"/>
        <end position="322"/>
    </location>
</feature>
<keyword evidence="3 4" id="KW-1015">Disulfide bond</keyword>
<dbReference type="InterPro" id="IPR018097">
    <property type="entry name" value="EGF_Ca-bd_CS"/>
</dbReference>
<dbReference type="SMART" id="SM00179">
    <property type="entry name" value="EGF_CA"/>
    <property type="match status" value="2"/>
</dbReference>
<dbReference type="Gene3D" id="2.10.25.10">
    <property type="entry name" value="Laminin"/>
    <property type="match status" value="2"/>
</dbReference>
<protein>
    <submittedName>
        <fullName evidence="9">Uncharacterized protein</fullName>
    </submittedName>
</protein>
<feature type="compositionally biased region" description="Basic and acidic residues" evidence="5">
    <location>
        <begin position="466"/>
        <end position="488"/>
    </location>
</feature>
<dbReference type="Pfam" id="PF00059">
    <property type="entry name" value="Lectin_C"/>
    <property type="match status" value="1"/>
</dbReference>
<dbReference type="FunFam" id="2.10.25.10:FF:000279">
    <property type="entry name" value="Neurogenic locus notch 1"/>
    <property type="match status" value="1"/>
</dbReference>
<dbReference type="PROSITE" id="PS00022">
    <property type="entry name" value="EGF_1"/>
    <property type="match status" value="2"/>
</dbReference>
<keyword evidence="2" id="KW-0677">Repeat</keyword>
<feature type="compositionally biased region" description="Basic and acidic residues" evidence="5">
    <location>
        <begin position="446"/>
        <end position="459"/>
    </location>
</feature>
<dbReference type="InterPro" id="IPR000152">
    <property type="entry name" value="EGF-type_Asp/Asn_hydroxyl_site"/>
</dbReference>
<dbReference type="InterPro" id="IPR000742">
    <property type="entry name" value="EGF"/>
</dbReference>
<feature type="compositionally biased region" description="Basic and acidic residues" evidence="5">
    <location>
        <begin position="693"/>
        <end position="713"/>
    </location>
</feature>
<feature type="domain" description="C-type lectin" evidence="8">
    <location>
        <begin position="946"/>
        <end position="1029"/>
    </location>
</feature>
<keyword evidence="6" id="KW-1133">Transmembrane helix</keyword>
<feature type="region of interest" description="Disordered" evidence="5">
    <location>
        <begin position="148"/>
        <end position="270"/>
    </location>
</feature>